<protein>
    <recommendedName>
        <fullName evidence="3">Aminotransferase-like plant mobile domain-containing protein</fullName>
    </recommendedName>
</protein>
<proteinExistence type="predicted"/>
<comment type="caution">
    <text evidence="1">The sequence shown here is derived from an EMBL/GenBank/DDBJ whole genome shotgun (WGS) entry which is preliminary data.</text>
</comment>
<reference evidence="1 2" key="1">
    <citation type="submission" date="2019-01" db="EMBL/GenBank/DDBJ databases">
        <title>Sequencing of cultivated peanut Arachis hypogaea provides insights into genome evolution and oil improvement.</title>
        <authorList>
            <person name="Chen X."/>
        </authorList>
    </citation>
    <scope>NUCLEOTIDE SEQUENCE [LARGE SCALE GENOMIC DNA]</scope>
    <source>
        <strain evidence="2">cv. Fuhuasheng</strain>
        <tissue evidence="1">Leaves</tissue>
    </source>
</reference>
<dbReference type="AlphaFoldDB" id="A0A444XRV0"/>
<evidence type="ECO:0008006" key="3">
    <source>
        <dbReference type="Google" id="ProtNLM"/>
    </source>
</evidence>
<evidence type="ECO:0000313" key="2">
    <source>
        <dbReference type="Proteomes" id="UP000289738"/>
    </source>
</evidence>
<dbReference type="EMBL" id="SDMP01000019">
    <property type="protein sequence ID" value="RYQ92468.1"/>
    <property type="molecule type" value="Genomic_DNA"/>
</dbReference>
<organism evidence="1 2">
    <name type="scientific">Arachis hypogaea</name>
    <name type="common">Peanut</name>
    <dbReference type="NCBI Taxonomy" id="3818"/>
    <lineage>
        <taxon>Eukaryota</taxon>
        <taxon>Viridiplantae</taxon>
        <taxon>Streptophyta</taxon>
        <taxon>Embryophyta</taxon>
        <taxon>Tracheophyta</taxon>
        <taxon>Spermatophyta</taxon>
        <taxon>Magnoliopsida</taxon>
        <taxon>eudicotyledons</taxon>
        <taxon>Gunneridae</taxon>
        <taxon>Pentapetalae</taxon>
        <taxon>rosids</taxon>
        <taxon>fabids</taxon>
        <taxon>Fabales</taxon>
        <taxon>Fabaceae</taxon>
        <taxon>Papilionoideae</taxon>
        <taxon>50 kb inversion clade</taxon>
        <taxon>dalbergioids sensu lato</taxon>
        <taxon>Dalbergieae</taxon>
        <taxon>Pterocarpus clade</taxon>
        <taxon>Arachis</taxon>
    </lineage>
</organism>
<evidence type="ECO:0000313" key="1">
    <source>
        <dbReference type="EMBL" id="RYQ92468.1"/>
    </source>
</evidence>
<gene>
    <name evidence="1" type="ORF">Ahy_B09g098705</name>
</gene>
<name>A0A444XRV0_ARAHY</name>
<keyword evidence="2" id="KW-1185">Reference proteome</keyword>
<sequence length="100" mass="11408">MSSIRSLPVDINIPLTRSEQYRNWTTSDVRRRLDDLSPNGIIEGVELWSATVPLICFEAMEWHPTDRVKRQFGFCQDPPEEAINLGTSHNVVLTGPKDKN</sequence>
<dbReference type="Proteomes" id="UP000289738">
    <property type="component" value="Chromosome B09"/>
</dbReference>
<accession>A0A444XRV0</accession>